<dbReference type="InterPro" id="IPR002641">
    <property type="entry name" value="PNPLA_dom"/>
</dbReference>
<comment type="caution">
    <text evidence="4">Lacks conserved residue(s) required for the propagation of feature annotation.</text>
</comment>
<dbReference type="SUPFAM" id="SSF52151">
    <property type="entry name" value="FabD/lysophospholipase-like"/>
    <property type="match status" value="1"/>
</dbReference>
<dbReference type="PANTHER" id="PTHR14226">
    <property type="entry name" value="NEUROPATHY TARGET ESTERASE/SWISS CHEESE D.MELANOGASTER"/>
    <property type="match status" value="1"/>
</dbReference>
<organism evidence="6 7">
    <name type="scientific">Candidatus Uhrbacteria bacterium CG10_big_fil_rev_8_21_14_0_10_48_11</name>
    <dbReference type="NCBI Taxonomy" id="1975037"/>
    <lineage>
        <taxon>Bacteria</taxon>
        <taxon>Candidatus Uhriibacteriota</taxon>
    </lineage>
</organism>
<gene>
    <name evidence="6" type="ORF">COV04_04335</name>
</gene>
<dbReference type="Proteomes" id="UP000231152">
    <property type="component" value="Unassembled WGS sequence"/>
</dbReference>
<evidence type="ECO:0000256" key="2">
    <source>
        <dbReference type="ARBA" id="ARBA00022963"/>
    </source>
</evidence>
<evidence type="ECO:0000259" key="5">
    <source>
        <dbReference type="PROSITE" id="PS51635"/>
    </source>
</evidence>
<dbReference type="Pfam" id="PF01734">
    <property type="entry name" value="Patatin"/>
    <property type="match status" value="1"/>
</dbReference>
<evidence type="ECO:0000256" key="3">
    <source>
        <dbReference type="ARBA" id="ARBA00023098"/>
    </source>
</evidence>
<comment type="caution">
    <text evidence="6">The sequence shown here is derived from an EMBL/GenBank/DDBJ whole genome shotgun (WGS) entry which is preliminary data.</text>
</comment>
<dbReference type="Gene3D" id="3.40.1090.10">
    <property type="entry name" value="Cytosolic phospholipase A2 catalytic domain"/>
    <property type="match status" value="2"/>
</dbReference>
<protein>
    <submittedName>
        <fullName evidence="6">Esterase</fullName>
    </submittedName>
</protein>
<keyword evidence="1 4" id="KW-0378">Hydrolase</keyword>
<dbReference type="InterPro" id="IPR016035">
    <property type="entry name" value="Acyl_Trfase/lysoPLipase"/>
</dbReference>
<feature type="active site" description="Proton acceptor" evidence="4">
    <location>
        <position position="157"/>
    </location>
</feature>
<dbReference type="EMBL" id="PFET01000014">
    <property type="protein sequence ID" value="PJE75503.1"/>
    <property type="molecule type" value="Genomic_DNA"/>
</dbReference>
<feature type="short sequence motif" description="DGA/G" evidence="4">
    <location>
        <begin position="157"/>
        <end position="159"/>
    </location>
</feature>
<evidence type="ECO:0000256" key="4">
    <source>
        <dbReference type="PROSITE-ProRule" id="PRU01161"/>
    </source>
</evidence>
<sequence length="270" mass="29463">MKKTRKKVGLALGSGGIRGMVHVGVVKTLVKHNIPIDYIAGSSIGAWVGAHYALYQDIDKLAAETIGKRKEKLQAFFEPTFRGGLVKGEKVEKLLTIFFNDKTFADVHVPLGVVATDFIEGKQVIFTEGKLAPAVRASMAVPTIFRPVVYAGKTLVDGGVTNPVPDDIVRGMGADIVISITLNNLPSSADVGKIETTLTNVTSRSFEIMRHALTRYSLSSSDVIIEPYLPYTGLSSWRRYFTQEIGTKIIKIGAEETERAMPRIEALLRA</sequence>
<dbReference type="InterPro" id="IPR050301">
    <property type="entry name" value="NTE"/>
</dbReference>
<name>A0A2M8LDJ0_9BACT</name>
<evidence type="ECO:0000313" key="6">
    <source>
        <dbReference type="EMBL" id="PJE75503.1"/>
    </source>
</evidence>
<feature type="active site" description="Nucleophile" evidence="4">
    <location>
        <position position="43"/>
    </location>
</feature>
<feature type="domain" description="PNPLA" evidence="5">
    <location>
        <begin position="10"/>
        <end position="170"/>
    </location>
</feature>
<feature type="short sequence motif" description="GXSXG" evidence="4">
    <location>
        <begin position="41"/>
        <end position="45"/>
    </location>
</feature>
<dbReference type="PROSITE" id="PS51635">
    <property type="entry name" value="PNPLA"/>
    <property type="match status" value="1"/>
</dbReference>
<evidence type="ECO:0000313" key="7">
    <source>
        <dbReference type="Proteomes" id="UP000231152"/>
    </source>
</evidence>
<dbReference type="PANTHER" id="PTHR14226:SF76">
    <property type="entry name" value="NTE FAMILY PROTEIN RSSA"/>
    <property type="match status" value="1"/>
</dbReference>
<keyword evidence="3 4" id="KW-0443">Lipid metabolism</keyword>
<proteinExistence type="predicted"/>
<evidence type="ECO:0000256" key="1">
    <source>
        <dbReference type="ARBA" id="ARBA00022801"/>
    </source>
</evidence>
<dbReference type="GO" id="GO:0016787">
    <property type="term" value="F:hydrolase activity"/>
    <property type="evidence" value="ECO:0007669"/>
    <property type="project" value="UniProtKB-UniRule"/>
</dbReference>
<dbReference type="AlphaFoldDB" id="A0A2M8LDJ0"/>
<accession>A0A2M8LDJ0</accession>
<dbReference type="GO" id="GO:0016042">
    <property type="term" value="P:lipid catabolic process"/>
    <property type="evidence" value="ECO:0007669"/>
    <property type="project" value="UniProtKB-UniRule"/>
</dbReference>
<reference evidence="6 7" key="1">
    <citation type="submission" date="2017-09" db="EMBL/GenBank/DDBJ databases">
        <title>Depth-based differentiation of microbial function through sediment-hosted aquifers and enrichment of novel symbionts in the deep terrestrial subsurface.</title>
        <authorList>
            <person name="Probst A.J."/>
            <person name="Ladd B."/>
            <person name="Jarett J.K."/>
            <person name="Geller-Mcgrath D.E."/>
            <person name="Sieber C.M."/>
            <person name="Emerson J.B."/>
            <person name="Anantharaman K."/>
            <person name="Thomas B.C."/>
            <person name="Malmstrom R."/>
            <person name="Stieglmeier M."/>
            <person name="Klingl A."/>
            <person name="Woyke T."/>
            <person name="Ryan C.M."/>
            <person name="Banfield J.F."/>
        </authorList>
    </citation>
    <scope>NUCLEOTIDE SEQUENCE [LARGE SCALE GENOMIC DNA]</scope>
    <source>
        <strain evidence="6">CG10_big_fil_rev_8_21_14_0_10_48_11</strain>
    </source>
</reference>
<keyword evidence="2 4" id="KW-0442">Lipid degradation</keyword>